<dbReference type="InterPro" id="IPR028081">
    <property type="entry name" value="Leu-bd"/>
</dbReference>
<dbReference type="Gene3D" id="3.40.50.2300">
    <property type="match status" value="2"/>
</dbReference>
<evidence type="ECO:0000313" key="5">
    <source>
        <dbReference type="EMBL" id="RFA32264.1"/>
    </source>
</evidence>
<name>A0A3E0WH88_9GAMM</name>
<dbReference type="Pfam" id="PF13458">
    <property type="entry name" value="Peripla_BP_6"/>
    <property type="match status" value="1"/>
</dbReference>
<dbReference type="Proteomes" id="UP000256763">
    <property type="component" value="Unassembled WGS sequence"/>
</dbReference>
<dbReference type="InterPro" id="IPR051010">
    <property type="entry name" value="BCAA_transport"/>
</dbReference>
<feature type="domain" description="Leucine-binding protein" evidence="4">
    <location>
        <begin position="58"/>
        <end position="395"/>
    </location>
</feature>
<dbReference type="PANTHER" id="PTHR30483:SF6">
    <property type="entry name" value="PERIPLASMIC BINDING PROTEIN OF ABC TRANSPORTER FOR NATURAL AMINO ACIDS"/>
    <property type="match status" value="1"/>
</dbReference>
<evidence type="ECO:0000256" key="1">
    <source>
        <dbReference type="ARBA" id="ARBA00010062"/>
    </source>
</evidence>
<protein>
    <recommendedName>
        <fullName evidence="4">Leucine-binding protein domain-containing protein</fullName>
    </recommendedName>
</protein>
<evidence type="ECO:0000259" key="4">
    <source>
        <dbReference type="Pfam" id="PF13458"/>
    </source>
</evidence>
<dbReference type="PANTHER" id="PTHR30483">
    <property type="entry name" value="LEUCINE-SPECIFIC-BINDING PROTEIN"/>
    <property type="match status" value="1"/>
</dbReference>
<organism evidence="5 6">
    <name type="scientific">Alkalilimnicola ehrlichii</name>
    <dbReference type="NCBI Taxonomy" id="351052"/>
    <lineage>
        <taxon>Bacteria</taxon>
        <taxon>Pseudomonadati</taxon>
        <taxon>Pseudomonadota</taxon>
        <taxon>Gammaproteobacteria</taxon>
        <taxon>Chromatiales</taxon>
        <taxon>Ectothiorhodospiraceae</taxon>
        <taxon>Alkalilimnicola</taxon>
    </lineage>
</organism>
<gene>
    <name evidence="5" type="ORF">CAL65_20060</name>
</gene>
<proteinExistence type="inferred from homology"/>
<reference evidence="6" key="1">
    <citation type="submission" date="2017-05" db="EMBL/GenBank/DDBJ databases">
        <authorList>
            <person name="Sharma S."/>
            <person name="Sidhu C."/>
            <person name="Pinnaka A.K."/>
        </authorList>
    </citation>
    <scope>NUCLEOTIDE SEQUENCE [LARGE SCALE GENOMIC DNA]</scope>
    <source>
        <strain evidence="6">AK93</strain>
    </source>
</reference>
<dbReference type="SUPFAM" id="SSF53822">
    <property type="entry name" value="Periplasmic binding protein-like I"/>
    <property type="match status" value="1"/>
</dbReference>
<comment type="caution">
    <text evidence="5">The sequence shown here is derived from an EMBL/GenBank/DDBJ whole genome shotgun (WGS) entry which is preliminary data.</text>
</comment>
<dbReference type="EMBL" id="NFZW01000032">
    <property type="protein sequence ID" value="RFA32264.1"/>
    <property type="molecule type" value="Genomic_DNA"/>
</dbReference>
<evidence type="ECO:0000256" key="2">
    <source>
        <dbReference type="ARBA" id="ARBA00022729"/>
    </source>
</evidence>
<evidence type="ECO:0000313" key="6">
    <source>
        <dbReference type="Proteomes" id="UP000256763"/>
    </source>
</evidence>
<dbReference type="CDD" id="cd06327">
    <property type="entry name" value="PBP1_SBP-like"/>
    <property type="match status" value="1"/>
</dbReference>
<keyword evidence="6" id="KW-1185">Reference proteome</keyword>
<feature type="region of interest" description="Disordered" evidence="3">
    <location>
        <begin position="1"/>
        <end position="22"/>
    </location>
</feature>
<sequence>MQLGKSSARKTKPRRRWLTAQKEGSAMTTLSRSLRGAVLAIIATVSGNGMSAGISDGEIRVALMTDMENVMSDLAGQGSVIAAQMAIEDFGGHINGHRIRLFPVSHNSDGELAISQIQDLHSRKNIDVIADMVMADTAIPLQGFAARNAILALHSGSDASTLTGANCSRTGIHWGQDTYALASGIVQASGGIPTKWFFVTADTYSGHNLERDARARLEAADNTVLDVTRHRFGTQDFGEYILAARNSQADFIALASSGADARHAIRELYEHDSDAPRQATLVGLSLSILDIRQLGLYIAQNLLITTDYYWDQNEASRAWANRFLQRHGTMPTHVHAAVYSSLTHYFKAVEAAGTDDALAVARQMRAMPVNDFFANNGYIREDGRLVRDIYLTRVKRPSQSRHAWDYLEIIDTISGEFAFRPLTDSDCPLLSME</sequence>
<dbReference type="AlphaFoldDB" id="A0A3E0WH88"/>
<evidence type="ECO:0000256" key="3">
    <source>
        <dbReference type="SAM" id="MobiDB-lite"/>
    </source>
</evidence>
<accession>A0A3E0WH88</accession>
<keyword evidence="2" id="KW-0732">Signal</keyword>
<comment type="similarity">
    <text evidence="1">Belongs to the leucine-binding protein family.</text>
</comment>
<feature type="compositionally biased region" description="Basic residues" evidence="3">
    <location>
        <begin position="7"/>
        <end position="17"/>
    </location>
</feature>
<dbReference type="InterPro" id="IPR028082">
    <property type="entry name" value="Peripla_BP_I"/>
</dbReference>